<keyword evidence="4" id="KW-0813">Transport</keyword>
<evidence type="ECO:0000256" key="5">
    <source>
        <dbReference type="ARBA" id="ARBA00022475"/>
    </source>
</evidence>
<dbReference type="PIRSF" id="PIRSF006603">
    <property type="entry name" value="DinF"/>
    <property type="match status" value="1"/>
</dbReference>
<feature type="transmembrane region" description="Helical" evidence="10">
    <location>
        <begin position="96"/>
        <end position="119"/>
    </location>
</feature>
<feature type="transmembrane region" description="Helical" evidence="10">
    <location>
        <begin position="21"/>
        <end position="39"/>
    </location>
</feature>
<dbReference type="InterPro" id="IPR048279">
    <property type="entry name" value="MdtK-like"/>
</dbReference>
<evidence type="ECO:0000313" key="12">
    <source>
        <dbReference type="Proteomes" id="UP001524502"/>
    </source>
</evidence>
<organism evidence="11 12">
    <name type="scientific">Anaerovorax odorimutans</name>
    <dbReference type="NCBI Taxonomy" id="109327"/>
    <lineage>
        <taxon>Bacteria</taxon>
        <taxon>Bacillati</taxon>
        <taxon>Bacillota</taxon>
        <taxon>Clostridia</taxon>
        <taxon>Peptostreptococcales</taxon>
        <taxon>Anaerovoracaceae</taxon>
        <taxon>Anaerovorax</taxon>
    </lineage>
</organism>
<evidence type="ECO:0000256" key="1">
    <source>
        <dbReference type="ARBA" id="ARBA00004651"/>
    </source>
</evidence>
<keyword evidence="7 10" id="KW-1133">Transmembrane helix</keyword>
<dbReference type="PANTHER" id="PTHR43823">
    <property type="entry name" value="SPORULATION PROTEIN YKVU"/>
    <property type="match status" value="1"/>
</dbReference>
<feature type="transmembrane region" description="Helical" evidence="10">
    <location>
        <begin position="195"/>
        <end position="216"/>
    </location>
</feature>
<dbReference type="CDD" id="cd13143">
    <property type="entry name" value="MATE_MepA_like"/>
    <property type="match status" value="1"/>
</dbReference>
<sequence>MKKKMSLADYNAMPVRKAVTHNAVPAMFTMLMVLVYNLADTLFIGLTHDAYQVAAISLATPLFMMYSACSNIFGMGGTSVIARAMGQQKGDYAKKVCSFCMWTATAVGIIFAILFFVFAKPILTVLGASRDTLSLANSYLTIVAFAGPLAMISGTFSKILTAEGQPKKAMMGSMIGNILNIILDPIMILGFHWNIAGAAIATLISNMVAAGYYLLYFVRGNSSLSIKVRDYTLKGKVCSGVLAIGIPAGLGSMVMGVSVMFINNLMAGYGDMALAGSGVATKITMITGMLCIGVGQGVQPLLGFSIGEKNQKRFKETFRFSLIFAFIVGLIMTGICYLFLEQIVGVFLTDVNAYQYAFGFGKILLTTSSLFGIFYVLQNSIQAMGMGFAALIVNISRQGLIYIPLLYVFNHILGVNGLIWAQPVADVLALLLAAVFVFISYRKLFCKVDMVSAEACI</sequence>
<dbReference type="Pfam" id="PF01554">
    <property type="entry name" value="MatE"/>
    <property type="match status" value="2"/>
</dbReference>
<name>A0ABT1RJ22_9FIRM</name>
<evidence type="ECO:0000256" key="6">
    <source>
        <dbReference type="ARBA" id="ARBA00022692"/>
    </source>
</evidence>
<keyword evidence="9" id="KW-0046">Antibiotic resistance</keyword>
<feature type="transmembrane region" description="Helical" evidence="10">
    <location>
        <begin position="139"/>
        <end position="157"/>
    </location>
</feature>
<dbReference type="PANTHER" id="PTHR43823:SF3">
    <property type="entry name" value="MULTIDRUG EXPORT PROTEIN MEPA"/>
    <property type="match status" value="1"/>
</dbReference>
<evidence type="ECO:0000256" key="10">
    <source>
        <dbReference type="SAM" id="Phobius"/>
    </source>
</evidence>
<feature type="transmembrane region" description="Helical" evidence="10">
    <location>
        <begin position="169"/>
        <end position="189"/>
    </location>
</feature>
<gene>
    <name evidence="11" type="ORF">NE619_00325</name>
</gene>
<dbReference type="InterPro" id="IPR045070">
    <property type="entry name" value="MATE_MepA-like"/>
</dbReference>
<feature type="transmembrane region" description="Helical" evidence="10">
    <location>
        <begin position="51"/>
        <end position="75"/>
    </location>
</feature>
<feature type="transmembrane region" description="Helical" evidence="10">
    <location>
        <begin position="237"/>
        <end position="263"/>
    </location>
</feature>
<feature type="transmembrane region" description="Helical" evidence="10">
    <location>
        <begin position="388"/>
        <end position="407"/>
    </location>
</feature>
<keyword evidence="8 10" id="KW-0472">Membrane</keyword>
<dbReference type="Proteomes" id="UP001524502">
    <property type="component" value="Unassembled WGS sequence"/>
</dbReference>
<comment type="subcellular location">
    <subcellularLocation>
        <location evidence="1">Cell membrane</location>
        <topology evidence="1">Multi-pass membrane protein</topology>
    </subcellularLocation>
</comment>
<dbReference type="NCBIfam" id="TIGR00797">
    <property type="entry name" value="matE"/>
    <property type="match status" value="1"/>
</dbReference>
<feature type="transmembrane region" description="Helical" evidence="10">
    <location>
        <begin position="356"/>
        <end position="376"/>
    </location>
</feature>
<evidence type="ECO:0000256" key="7">
    <source>
        <dbReference type="ARBA" id="ARBA00022989"/>
    </source>
</evidence>
<evidence type="ECO:0000313" key="11">
    <source>
        <dbReference type="EMBL" id="MCQ4635178.1"/>
    </source>
</evidence>
<comment type="caution">
    <text evidence="11">The sequence shown here is derived from an EMBL/GenBank/DDBJ whole genome shotgun (WGS) entry which is preliminary data.</text>
</comment>
<dbReference type="RefSeq" id="WP_256130378.1">
    <property type="nucleotide sequence ID" value="NZ_JANFXK010000001.1"/>
</dbReference>
<feature type="transmembrane region" description="Helical" evidence="10">
    <location>
        <begin position="318"/>
        <end position="340"/>
    </location>
</feature>
<feature type="transmembrane region" description="Helical" evidence="10">
    <location>
        <begin position="283"/>
        <end position="306"/>
    </location>
</feature>
<evidence type="ECO:0000256" key="4">
    <source>
        <dbReference type="ARBA" id="ARBA00022448"/>
    </source>
</evidence>
<comment type="similarity">
    <text evidence="2">Belongs to the multi antimicrobial extrusion (MATE) (TC 2.A.66.1) family. MepA subfamily.</text>
</comment>
<evidence type="ECO:0000256" key="8">
    <source>
        <dbReference type="ARBA" id="ARBA00023136"/>
    </source>
</evidence>
<dbReference type="EMBL" id="JANFXK010000001">
    <property type="protein sequence ID" value="MCQ4635178.1"/>
    <property type="molecule type" value="Genomic_DNA"/>
</dbReference>
<dbReference type="InterPro" id="IPR051327">
    <property type="entry name" value="MATE_MepA_subfamily"/>
</dbReference>
<keyword evidence="5" id="KW-1003">Cell membrane</keyword>
<keyword evidence="6 10" id="KW-0812">Transmembrane</keyword>
<dbReference type="InterPro" id="IPR002528">
    <property type="entry name" value="MATE_fam"/>
</dbReference>
<evidence type="ECO:0000256" key="3">
    <source>
        <dbReference type="ARBA" id="ARBA00022106"/>
    </source>
</evidence>
<protein>
    <recommendedName>
        <fullName evidence="3">Multidrug export protein MepA</fullName>
    </recommendedName>
</protein>
<proteinExistence type="inferred from homology"/>
<evidence type="ECO:0000256" key="9">
    <source>
        <dbReference type="ARBA" id="ARBA00023251"/>
    </source>
</evidence>
<feature type="transmembrane region" description="Helical" evidence="10">
    <location>
        <begin position="419"/>
        <end position="441"/>
    </location>
</feature>
<reference evidence="11 12" key="1">
    <citation type="submission" date="2022-06" db="EMBL/GenBank/DDBJ databases">
        <title>Isolation of gut microbiota from human fecal samples.</title>
        <authorList>
            <person name="Pamer E.G."/>
            <person name="Barat B."/>
            <person name="Waligurski E."/>
            <person name="Medina S."/>
            <person name="Paddock L."/>
            <person name="Mostad J."/>
        </authorList>
    </citation>
    <scope>NUCLEOTIDE SEQUENCE [LARGE SCALE GENOMIC DNA]</scope>
    <source>
        <strain evidence="11 12">SL.3.17</strain>
    </source>
</reference>
<keyword evidence="12" id="KW-1185">Reference proteome</keyword>
<evidence type="ECO:0000256" key="2">
    <source>
        <dbReference type="ARBA" id="ARBA00008417"/>
    </source>
</evidence>
<accession>A0ABT1RJ22</accession>